<evidence type="ECO:0000313" key="9">
    <source>
        <dbReference type="EMBL" id="VAW06974.1"/>
    </source>
</evidence>
<gene>
    <name evidence="9" type="ORF">MNBD_ALPHA05-199</name>
</gene>
<dbReference type="PANTHER" id="PTHR30071:SF1">
    <property type="entry name" value="CYTOCHROME B_B6 PROTEIN-RELATED"/>
    <property type="match status" value="1"/>
</dbReference>
<comment type="similarity">
    <text evidence="2">Belongs to the CcmC/CycZ/HelC family.</text>
</comment>
<evidence type="ECO:0000259" key="8">
    <source>
        <dbReference type="Pfam" id="PF01578"/>
    </source>
</evidence>
<dbReference type="NCBIfam" id="TIGR01191">
    <property type="entry name" value="ccmC"/>
    <property type="match status" value="1"/>
</dbReference>
<keyword evidence="9" id="KW-0456">Lyase</keyword>
<feature type="transmembrane region" description="Helical" evidence="7">
    <location>
        <begin position="126"/>
        <end position="145"/>
    </location>
</feature>
<dbReference type="InterPro" id="IPR002541">
    <property type="entry name" value="Cyt_c_assembly"/>
</dbReference>
<proteinExistence type="inferred from homology"/>
<evidence type="ECO:0000256" key="2">
    <source>
        <dbReference type="ARBA" id="ARBA00005840"/>
    </source>
</evidence>
<comment type="subcellular location">
    <subcellularLocation>
        <location evidence="1">Membrane</location>
        <topology evidence="1">Multi-pass membrane protein</topology>
    </subcellularLocation>
</comment>
<dbReference type="GO" id="GO:0005886">
    <property type="term" value="C:plasma membrane"/>
    <property type="evidence" value="ECO:0007669"/>
    <property type="project" value="TreeGrafter"/>
</dbReference>
<evidence type="ECO:0000256" key="1">
    <source>
        <dbReference type="ARBA" id="ARBA00004141"/>
    </source>
</evidence>
<keyword evidence="4" id="KW-0201">Cytochrome c-type biogenesis</keyword>
<feature type="transmembrane region" description="Helical" evidence="7">
    <location>
        <begin position="62"/>
        <end position="83"/>
    </location>
</feature>
<sequence length="200" mass="22043">MNFFNDLANPVRFERYARIAFPAVLGVALLTGAAGLYFALFHSPADYQQGEAVRIMYVHVPAAWMSMFCYSVMAGASAVGFIWKHPLADVVAKQTAPLGAGFTILALFTGSLWGKPMWGAWWVWDARLTSVLVMLFLYLGYMALWRAIPDKARAARLAAILAIVGFVNVPVIKFSVEWWNSLHQPASILRADGPTIDGAM</sequence>
<reference evidence="9" key="1">
    <citation type="submission" date="2018-06" db="EMBL/GenBank/DDBJ databases">
        <authorList>
            <person name="Zhirakovskaya E."/>
        </authorList>
    </citation>
    <scope>NUCLEOTIDE SEQUENCE</scope>
</reference>
<dbReference type="InterPro" id="IPR003557">
    <property type="entry name" value="Cyt_c_biogenesis_CcmC"/>
</dbReference>
<accession>A0A3B0TDS6</accession>
<dbReference type="GO" id="GO:0016829">
    <property type="term" value="F:lyase activity"/>
    <property type="evidence" value="ECO:0007669"/>
    <property type="project" value="UniProtKB-KW"/>
</dbReference>
<evidence type="ECO:0000256" key="3">
    <source>
        <dbReference type="ARBA" id="ARBA00022692"/>
    </source>
</evidence>
<dbReference type="InterPro" id="IPR045062">
    <property type="entry name" value="Cyt_c_biogenesis_CcsA/CcmC"/>
</dbReference>
<dbReference type="GO" id="GO:0017004">
    <property type="term" value="P:cytochrome complex assembly"/>
    <property type="evidence" value="ECO:0007669"/>
    <property type="project" value="UniProtKB-KW"/>
</dbReference>
<keyword evidence="3 7" id="KW-0812">Transmembrane</keyword>
<feature type="domain" description="Cytochrome c assembly protein" evidence="8">
    <location>
        <begin position="27"/>
        <end position="183"/>
    </location>
</feature>
<dbReference type="GO" id="GO:0015232">
    <property type="term" value="F:heme transmembrane transporter activity"/>
    <property type="evidence" value="ECO:0007669"/>
    <property type="project" value="InterPro"/>
</dbReference>
<evidence type="ECO:0000256" key="6">
    <source>
        <dbReference type="ARBA" id="ARBA00023136"/>
    </source>
</evidence>
<keyword evidence="6 7" id="KW-0472">Membrane</keyword>
<dbReference type="PRINTS" id="PR01386">
    <property type="entry name" value="CCMCBIOGNSIS"/>
</dbReference>
<dbReference type="AlphaFoldDB" id="A0A3B0TDS6"/>
<dbReference type="GO" id="GO:0020037">
    <property type="term" value="F:heme binding"/>
    <property type="evidence" value="ECO:0007669"/>
    <property type="project" value="InterPro"/>
</dbReference>
<keyword evidence="5 7" id="KW-1133">Transmembrane helix</keyword>
<evidence type="ECO:0000256" key="4">
    <source>
        <dbReference type="ARBA" id="ARBA00022748"/>
    </source>
</evidence>
<dbReference type="PANTHER" id="PTHR30071">
    <property type="entry name" value="HEME EXPORTER PROTEIN C"/>
    <property type="match status" value="1"/>
</dbReference>
<name>A0A3B0TDS6_9ZZZZ</name>
<organism evidence="9">
    <name type="scientific">hydrothermal vent metagenome</name>
    <dbReference type="NCBI Taxonomy" id="652676"/>
    <lineage>
        <taxon>unclassified sequences</taxon>
        <taxon>metagenomes</taxon>
        <taxon>ecological metagenomes</taxon>
    </lineage>
</organism>
<dbReference type="Pfam" id="PF01578">
    <property type="entry name" value="Cytochrom_C_asm"/>
    <property type="match status" value="1"/>
</dbReference>
<feature type="transmembrane region" description="Helical" evidence="7">
    <location>
        <begin position="95"/>
        <end position="114"/>
    </location>
</feature>
<evidence type="ECO:0000256" key="5">
    <source>
        <dbReference type="ARBA" id="ARBA00022989"/>
    </source>
</evidence>
<dbReference type="EMBL" id="UOEH01000551">
    <property type="protein sequence ID" value="VAW06974.1"/>
    <property type="molecule type" value="Genomic_DNA"/>
</dbReference>
<feature type="non-terminal residue" evidence="9">
    <location>
        <position position="200"/>
    </location>
</feature>
<feature type="transmembrane region" description="Helical" evidence="7">
    <location>
        <begin position="157"/>
        <end position="176"/>
    </location>
</feature>
<evidence type="ECO:0000256" key="7">
    <source>
        <dbReference type="SAM" id="Phobius"/>
    </source>
</evidence>
<protein>
    <submittedName>
        <fullName evidence="9">Cytochrome c-type biogenesis protein CcmC, putative heme lyase for CcmE</fullName>
    </submittedName>
</protein>
<feature type="transmembrane region" description="Helical" evidence="7">
    <location>
        <begin position="20"/>
        <end position="42"/>
    </location>
</feature>